<dbReference type="EMBL" id="CM037620">
    <property type="protein sequence ID" value="KAH7995734.1"/>
    <property type="molecule type" value="Genomic_DNA"/>
</dbReference>
<keyword evidence="2" id="KW-1185">Reference proteome</keyword>
<sequence>MQFGHWRQTAAQGQIRDSFGCYQLTWSEPRQDISSDWSQGGLRQQQVVTLLGGYKLPDPGGGAGVDNSSHFSSLGAAALRLPTDYRQAYASPMLVLAFTVNPVHKWVDYGGKSPLVWLAGLPWQGMVMLGLDPEGFRPLGLELASSHSSLACALQISSSGASNLWRNPL</sequence>
<name>A0ACB8ESH5_9SAUR</name>
<dbReference type="Proteomes" id="UP000827872">
    <property type="component" value="Linkage Group LG07"/>
</dbReference>
<evidence type="ECO:0000313" key="2">
    <source>
        <dbReference type="Proteomes" id="UP000827872"/>
    </source>
</evidence>
<comment type="caution">
    <text evidence="1">The sequence shown here is derived from an EMBL/GenBank/DDBJ whole genome shotgun (WGS) entry which is preliminary data.</text>
</comment>
<accession>A0ACB8ESH5</accession>
<proteinExistence type="predicted"/>
<organism evidence="1 2">
    <name type="scientific">Sphaerodactylus townsendi</name>
    <dbReference type="NCBI Taxonomy" id="933632"/>
    <lineage>
        <taxon>Eukaryota</taxon>
        <taxon>Metazoa</taxon>
        <taxon>Chordata</taxon>
        <taxon>Craniata</taxon>
        <taxon>Vertebrata</taxon>
        <taxon>Euteleostomi</taxon>
        <taxon>Lepidosauria</taxon>
        <taxon>Squamata</taxon>
        <taxon>Bifurcata</taxon>
        <taxon>Gekkota</taxon>
        <taxon>Sphaerodactylidae</taxon>
        <taxon>Sphaerodactylus</taxon>
    </lineage>
</organism>
<protein>
    <submittedName>
        <fullName evidence="1">Uncharacterized protein</fullName>
    </submittedName>
</protein>
<evidence type="ECO:0000313" key="1">
    <source>
        <dbReference type="EMBL" id="KAH7995734.1"/>
    </source>
</evidence>
<gene>
    <name evidence="1" type="ORF">K3G42_028085</name>
</gene>
<reference evidence="1" key="1">
    <citation type="submission" date="2021-08" db="EMBL/GenBank/DDBJ databases">
        <title>The first chromosome-level gecko genome reveals the dynamic sex chromosomes of Neotropical dwarf geckos (Sphaerodactylidae: Sphaerodactylus).</title>
        <authorList>
            <person name="Pinto B.J."/>
            <person name="Keating S.E."/>
            <person name="Gamble T."/>
        </authorList>
    </citation>
    <scope>NUCLEOTIDE SEQUENCE</scope>
    <source>
        <strain evidence="1">TG3544</strain>
    </source>
</reference>